<comment type="caution">
    <text evidence="3">The sequence shown here is derived from an EMBL/GenBank/DDBJ whole genome shotgun (WGS) entry which is preliminary data.</text>
</comment>
<dbReference type="GO" id="GO:0016989">
    <property type="term" value="F:sigma factor antagonist activity"/>
    <property type="evidence" value="ECO:0007669"/>
    <property type="project" value="TreeGrafter"/>
</dbReference>
<dbReference type="PANTHER" id="PTHR30273">
    <property type="entry name" value="PERIPLASMIC SIGNAL SENSOR AND SIGMA FACTOR ACTIVATOR FECR-RELATED"/>
    <property type="match status" value="1"/>
</dbReference>
<dbReference type="CDD" id="cd06503">
    <property type="entry name" value="ATP-synt_Fo_b"/>
    <property type="match status" value="1"/>
</dbReference>
<dbReference type="InterPro" id="IPR012373">
    <property type="entry name" value="Ferrdict_sens_TM"/>
</dbReference>
<dbReference type="NCBIfam" id="NF047849">
    <property type="entry name" value="Lsa33"/>
    <property type="match status" value="1"/>
</dbReference>
<protein>
    <submittedName>
        <fullName evidence="3">Sigma factor regulatory protein, FecR/PupR family</fullName>
    </submittedName>
</protein>
<evidence type="ECO:0000259" key="2">
    <source>
        <dbReference type="Pfam" id="PF04773"/>
    </source>
</evidence>
<name>A0A0E2BAK7_9LEPT</name>
<dbReference type="EMBL" id="AHON02000087">
    <property type="protein sequence ID" value="EKO31919.1"/>
    <property type="molecule type" value="Genomic_DNA"/>
</dbReference>
<dbReference type="FunFam" id="2.60.120.1440:FF:000003">
    <property type="entry name" value="Sigma factor regulatory protein, FecR/PupR family"/>
    <property type="match status" value="1"/>
</dbReference>
<evidence type="ECO:0000256" key="1">
    <source>
        <dbReference type="SAM" id="MobiDB-lite"/>
    </source>
</evidence>
<feature type="domain" description="FecR protein" evidence="2">
    <location>
        <begin position="74"/>
        <end position="176"/>
    </location>
</feature>
<reference evidence="3" key="1">
    <citation type="submission" date="2012-10" db="EMBL/GenBank/DDBJ databases">
        <authorList>
            <person name="Harkins D.M."/>
            <person name="Durkin A.S."/>
            <person name="Brinkac L.M."/>
            <person name="Haft D.H."/>
            <person name="Selengut J.D."/>
            <person name="Sanka R."/>
            <person name="DePew J."/>
            <person name="Purushe J."/>
            <person name="Matthias M.A."/>
            <person name="Vinetz J.M."/>
            <person name="Sutton G.G."/>
            <person name="Nierman W.C."/>
            <person name="Fouts D.E."/>
        </authorList>
    </citation>
    <scope>NUCLEOTIDE SEQUENCE [LARGE SCALE GENOMIC DNA]</scope>
    <source>
        <strain evidence="3">MOR084</strain>
    </source>
</reference>
<keyword evidence="4" id="KW-1185">Reference proteome</keyword>
<organism evidence="3 4">
    <name type="scientific">Leptospira santarosai str. MOR084</name>
    <dbReference type="NCBI Taxonomy" id="1049984"/>
    <lineage>
        <taxon>Bacteria</taxon>
        <taxon>Pseudomonadati</taxon>
        <taxon>Spirochaetota</taxon>
        <taxon>Spirochaetia</taxon>
        <taxon>Leptospirales</taxon>
        <taxon>Leptospiraceae</taxon>
        <taxon>Leptospira</taxon>
    </lineage>
</organism>
<dbReference type="Proteomes" id="UP000006329">
    <property type="component" value="Unassembled WGS sequence"/>
</dbReference>
<dbReference type="PANTHER" id="PTHR30273:SF2">
    <property type="entry name" value="PROTEIN FECR"/>
    <property type="match status" value="1"/>
</dbReference>
<evidence type="ECO:0000313" key="3">
    <source>
        <dbReference type="EMBL" id="EKO31919.1"/>
    </source>
</evidence>
<dbReference type="Pfam" id="PF04773">
    <property type="entry name" value="FecR"/>
    <property type="match status" value="1"/>
</dbReference>
<evidence type="ECO:0000313" key="4">
    <source>
        <dbReference type="Proteomes" id="UP000006329"/>
    </source>
</evidence>
<dbReference type="AlphaFoldDB" id="A0A0E2BAK7"/>
<accession>A0A0E2BAK7</accession>
<sequence>MLFCPERIYKWETRMFRKGLYLVLIVLFAINCGKSKKEDLQGGVFTFIKGTVKFSDKTGKEKKVGLSEFILPEDKIETAKGSYADIQLMDGVIIRVKENTSLTLNRIYVDSKNAEIYSDINLNKGKIFSKVGTKLTKSSGFKITTPTSTAAVRGTDFQVEVEDNKTETLVSEGSVEVVDNDNPDLSNIADAGGKIVSDGKSQKEEKLSEDELKELQEDAATVQSVTEEQRQKIEEILKDFKENKERILQGLEEQKQRNQELINATKEENRRMIDEVKESGKAEKEAIKNAADEERKNIKSGIDKDKEALENSRKSLKDQVKPQ</sequence>
<dbReference type="Gene3D" id="2.60.120.1440">
    <property type="match status" value="1"/>
</dbReference>
<gene>
    <name evidence="3" type="ORF">LEP1GSC179_0312</name>
</gene>
<dbReference type="InterPro" id="IPR006860">
    <property type="entry name" value="FecR"/>
</dbReference>
<proteinExistence type="predicted"/>
<feature type="region of interest" description="Disordered" evidence="1">
    <location>
        <begin position="273"/>
        <end position="323"/>
    </location>
</feature>